<evidence type="ECO:0000256" key="1">
    <source>
        <dbReference type="SAM" id="Phobius"/>
    </source>
</evidence>
<accession>A0A0F7ZQA3</accession>
<dbReference type="EMBL" id="KQ030509">
    <property type="protein sequence ID" value="KJZ76900.1"/>
    <property type="molecule type" value="Genomic_DNA"/>
</dbReference>
<reference evidence="2 3" key="1">
    <citation type="journal article" date="2014" name="Genome Biol. Evol.">
        <title>Comparative genomics and transcriptomics analyses reveal divergent lifestyle features of nematode endoparasitic fungus Hirsutella minnesotensis.</title>
        <authorList>
            <person name="Lai Y."/>
            <person name="Liu K."/>
            <person name="Zhang X."/>
            <person name="Zhang X."/>
            <person name="Li K."/>
            <person name="Wang N."/>
            <person name="Shu C."/>
            <person name="Wu Y."/>
            <person name="Wang C."/>
            <person name="Bushley K.E."/>
            <person name="Xiang M."/>
            <person name="Liu X."/>
        </authorList>
    </citation>
    <scope>NUCLEOTIDE SEQUENCE [LARGE SCALE GENOMIC DNA]</scope>
    <source>
        <strain evidence="2 3">3608</strain>
    </source>
</reference>
<keyword evidence="1" id="KW-0472">Membrane</keyword>
<gene>
    <name evidence="2" type="ORF">HIM_03777</name>
</gene>
<sequence>MTVSRGWHLFKNPSPAYLSLVVLPLSSLAIAFFIVRNWLFGPSVRHVPLPASKRKTLNEKDTFMQHTQSLGLPIPDTQVVKTESDIIEFLRRRGGLTLTAGASQYLLKLIGVNDLARFNMPLLPLATEDETLHRIGAVPLSGDSSFIPREGLCGIVGAADVLRGAASRVAPEPQDAGLHRSMAQAGGAAWTGHVGFDFLAKAEPDDKMAYQVRMYPIECSPRVHTAVVLFNDTPAMVDEYLAILDDAVPTRKPLVQLSPRR</sequence>
<keyword evidence="1" id="KW-0812">Transmembrane</keyword>
<dbReference type="AlphaFoldDB" id="A0A0F7ZQA3"/>
<dbReference type="OrthoDB" id="186626at2759"/>
<keyword evidence="1" id="KW-1133">Transmembrane helix</keyword>
<protein>
    <submittedName>
        <fullName evidence="2">Uncharacterized protein</fullName>
    </submittedName>
</protein>
<evidence type="ECO:0000313" key="3">
    <source>
        <dbReference type="Proteomes" id="UP000054481"/>
    </source>
</evidence>
<name>A0A0F7ZQA3_9HYPO</name>
<keyword evidence="3" id="KW-1185">Reference proteome</keyword>
<feature type="transmembrane region" description="Helical" evidence="1">
    <location>
        <begin position="16"/>
        <end position="35"/>
    </location>
</feature>
<proteinExistence type="predicted"/>
<organism evidence="2 3">
    <name type="scientific">Hirsutella minnesotensis 3608</name>
    <dbReference type="NCBI Taxonomy" id="1043627"/>
    <lineage>
        <taxon>Eukaryota</taxon>
        <taxon>Fungi</taxon>
        <taxon>Dikarya</taxon>
        <taxon>Ascomycota</taxon>
        <taxon>Pezizomycotina</taxon>
        <taxon>Sordariomycetes</taxon>
        <taxon>Hypocreomycetidae</taxon>
        <taxon>Hypocreales</taxon>
        <taxon>Ophiocordycipitaceae</taxon>
        <taxon>Hirsutella</taxon>
    </lineage>
</organism>
<evidence type="ECO:0000313" key="2">
    <source>
        <dbReference type="EMBL" id="KJZ76900.1"/>
    </source>
</evidence>
<dbReference type="Proteomes" id="UP000054481">
    <property type="component" value="Unassembled WGS sequence"/>
</dbReference>